<evidence type="ECO:0000256" key="2">
    <source>
        <dbReference type="ARBA" id="ARBA00023125"/>
    </source>
</evidence>
<dbReference type="EMBL" id="BPVZ01000070">
    <property type="protein sequence ID" value="GKV25751.1"/>
    <property type="molecule type" value="Genomic_DNA"/>
</dbReference>
<proteinExistence type="predicted"/>
<keyword evidence="1" id="KW-0805">Transcription regulation</keyword>
<accession>A0AAV5KMN0</accession>
<dbReference type="InterPro" id="IPR036093">
    <property type="entry name" value="NAC_dom_sf"/>
</dbReference>
<dbReference type="InterPro" id="IPR003441">
    <property type="entry name" value="NAC-dom"/>
</dbReference>
<keyword evidence="4" id="KW-0539">Nucleus</keyword>
<dbReference type="AlphaFoldDB" id="A0AAV5KMN0"/>
<reference evidence="7 8" key="1">
    <citation type="journal article" date="2021" name="Commun. Biol.">
        <title>The genome of Shorea leprosula (Dipterocarpaceae) highlights the ecological relevance of drought in aseasonal tropical rainforests.</title>
        <authorList>
            <person name="Ng K.K.S."/>
            <person name="Kobayashi M.J."/>
            <person name="Fawcett J.A."/>
            <person name="Hatakeyama M."/>
            <person name="Paape T."/>
            <person name="Ng C.H."/>
            <person name="Ang C.C."/>
            <person name="Tnah L.H."/>
            <person name="Lee C.T."/>
            <person name="Nishiyama T."/>
            <person name="Sese J."/>
            <person name="O'Brien M.J."/>
            <person name="Copetti D."/>
            <person name="Mohd Noor M.I."/>
            <person name="Ong R.C."/>
            <person name="Putra M."/>
            <person name="Sireger I.Z."/>
            <person name="Indrioko S."/>
            <person name="Kosugi Y."/>
            <person name="Izuno A."/>
            <person name="Isagi Y."/>
            <person name="Lee S.L."/>
            <person name="Shimizu K.K."/>
        </authorList>
    </citation>
    <scope>NUCLEOTIDE SEQUENCE [LARGE SCALE GENOMIC DNA]</scope>
    <source>
        <strain evidence="7">214</strain>
    </source>
</reference>
<keyword evidence="8" id="KW-1185">Reference proteome</keyword>
<feature type="compositionally biased region" description="Polar residues" evidence="5">
    <location>
        <begin position="199"/>
        <end position="222"/>
    </location>
</feature>
<keyword evidence="3" id="KW-0804">Transcription</keyword>
<evidence type="ECO:0000259" key="6">
    <source>
        <dbReference type="PROSITE" id="PS51005"/>
    </source>
</evidence>
<protein>
    <recommendedName>
        <fullName evidence="6">NAC domain-containing protein</fullName>
    </recommendedName>
</protein>
<dbReference type="GO" id="GO:0003677">
    <property type="term" value="F:DNA binding"/>
    <property type="evidence" value="ECO:0007669"/>
    <property type="project" value="UniProtKB-KW"/>
</dbReference>
<dbReference type="Pfam" id="PF02365">
    <property type="entry name" value="NAM"/>
    <property type="match status" value="1"/>
</dbReference>
<dbReference type="SUPFAM" id="SSF101941">
    <property type="entry name" value="NAC domain"/>
    <property type="match status" value="1"/>
</dbReference>
<feature type="region of interest" description="Disordered" evidence="5">
    <location>
        <begin position="192"/>
        <end position="235"/>
    </location>
</feature>
<feature type="domain" description="NAC" evidence="6">
    <location>
        <begin position="31"/>
        <end position="184"/>
    </location>
</feature>
<organism evidence="7 8">
    <name type="scientific">Rubroshorea leprosula</name>
    <dbReference type="NCBI Taxonomy" id="152421"/>
    <lineage>
        <taxon>Eukaryota</taxon>
        <taxon>Viridiplantae</taxon>
        <taxon>Streptophyta</taxon>
        <taxon>Embryophyta</taxon>
        <taxon>Tracheophyta</taxon>
        <taxon>Spermatophyta</taxon>
        <taxon>Magnoliopsida</taxon>
        <taxon>eudicotyledons</taxon>
        <taxon>Gunneridae</taxon>
        <taxon>Pentapetalae</taxon>
        <taxon>rosids</taxon>
        <taxon>malvids</taxon>
        <taxon>Malvales</taxon>
        <taxon>Dipterocarpaceae</taxon>
        <taxon>Rubroshorea</taxon>
    </lineage>
</organism>
<dbReference type="Gene3D" id="2.170.150.80">
    <property type="entry name" value="NAC domain"/>
    <property type="match status" value="1"/>
</dbReference>
<dbReference type="GO" id="GO:0006355">
    <property type="term" value="P:regulation of DNA-templated transcription"/>
    <property type="evidence" value="ECO:0007669"/>
    <property type="project" value="InterPro"/>
</dbReference>
<dbReference type="Proteomes" id="UP001054252">
    <property type="component" value="Unassembled WGS sequence"/>
</dbReference>
<evidence type="ECO:0000313" key="7">
    <source>
        <dbReference type="EMBL" id="GKV25751.1"/>
    </source>
</evidence>
<evidence type="ECO:0000256" key="4">
    <source>
        <dbReference type="ARBA" id="ARBA00023242"/>
    </source>
</evidence>
<sequence length="344" mass="38944">MEQHGNWHQISSVGTEARPSGTDPDAYFNSFPPGFRFKPTDLVLVQEYMNKKLRNQPLPPNRIHEVDIYKFSPEELSVRFRLLKDREEEWYFFTPREKKYKNGSRPDRSTVNGYWKPTGVKVKVIDEQGKEIGERRSLEFWEGHQPDGKKTSWKMHEYEVPPPVRRTRHDMLLDECILVKIYNSAKDKNNEGVAVGQAEDQQQNSIPSECNSTQSISVLPSNQLPPPRLDPPPPANELLYLITGNQDMHGGGYADVATLYLEFESASSLDYESAMKEGQNQCSSTNQQHSSFFECAFDEEELASDFGSVAPPPLDDLSSIVFSSNVVSRQSGNSMAATGKEESV</sequence>
<dbReference type="PROSITE" id="PS51005">
    <property type="entry name" value="NAC"/>
    <property type="match status" value="1"/>
</dbReference>
<evidence type="ECO:0000256" key="3">
    <source>
        <dbReference type="ARBA" id="ARBA00023163"/>
    </source>
</evidence>
<evidence type="ECO:0000313" key="8">
    <source>
        <dbReference type="Proteomes" id="UP001054252"/>
    </source>
</evidence>
<keyword evidence="2" id="KW-0238">DNA-binding</keyword>
<dbReference type="PANTHER" id="PTHR31719">
    <property type="entry name" value="NAC TRANSCRIPTION FACTOR 56"/>
    <property type="match status" value="1"/>
</dbReference>
<evidence type="ECO:0000256" key="1">
    <source>
        <dbReference type="ARBA" id="ARBA00023015"/>
    </source>
</evidence>
<dbReference type="PANTHER" id="PTHR31719:SF193">
    <property type="entry name" value="NAC DOMAIN-CONTAINING PROTEIN"/>
    <property type="match status" value="1"/>
</dbReference>
<feature type="region of interest" description="Disordered" evidence="5">
    <location>
        <begin position="1"/>
        <end position="25"/>
    </location>
</feature>
<feature type="compositionally biased region" description="Pro residues" evidence="5">
    <location>
        <begin position="223"/>
        <end position="235"/>
    </location>
</feature>
<evidence type="ECO:0000256" key="5">
    <source>
        <dbReference type="SAM" id="MobiDB-lite"/>
    </source>
</evidence>
<feature type="compositionally biased region" description="Polar residues" evidence="5">
    <location>
        <begin position="1"/>
        <end position="14"/>
    </location>
</feature>
<comment type="caution">
    <text evidence="7">The sequence shown here is derived from an EMBL/GenBank/DDBJ whole genome shotgun (WGS) entry which is preliminary data.</text>
</comment>
<gene>
    <name evidence="7" type="ORF">SLEP1_g35145</name>
</gene>
<name>A0AAV5KMN0_9ROSI</name>